<accession>A0ABD2WH40</accession>
<evidence type="ECO:0000256" key="1">
    <source>
        <dbReference type="SAM" id="MobiDB-lite"/>
    </source>
</evidence>
<feature type="compositionally biased region" description="Basic and acidic residues" evidence="1">
    <location>
        <begin position="487"/>
        <end position="498"/>
    </location>
</feature>
<dbReference type="AlphaFoldDB" id="A0ABD2WH40"/>
<evidence type="ECO:0000313" key="3">
    <source>
        <dbReference type="Proteomes" id="UP001627154"/>
    </source>
</evidence>
<protein>
    <recommendedName>
        <fullName evidence="4">BEN domain-containing protein</fullName>
    </recommendedName>
</protein>
<comment type="caution">
    <text evidence="2">The sequence shown here is derived from an EMBL/GenBank/DDBJ whole genome shotgun (WGS) entry which is preliminary data.</text>
</comment>
<feature type="compositionally biased region" description="Acidic residues" evidence="1">
    <location>
        <begin position="449"/>
        <end position="458"/>
    </location>
</feature>
<feature type="compositionally biased region" description="Basic and acidic residues" evidence="1">
    <location>
        <begin position="293"/>
        <end position="345"/>
    </location>
</feature>
<name>A0ABD2WH40_9HYME</name>
<feature type="compositionally biased region" description="Basic and acidic residues" evidence="1">
    <location>
        <begin position="138"/>
        <end position="151"/>
    </location>
</feature>
<proteinExistence type="predicted"/>
<keyword evidence="3" id="KW-1185">Reference proteome</keyword>
<organism evidence="2 3">
    <name type="scientific">Trichogramma kaykai</name>
    <dbReference type="NCBI Taxonomy" id="54128"/>
    <lineage>
        <taxon>Eukaryota</taxon>
        <taxon>Metazoa</taxon>
        <taxon>Ecdysozoa</taxon>
        <taxon>Arthropoda</taxon>
        <taxon>Hexapoda</taxon>
        <taxon>Insecta</taxon>
        <taxon>Pterygota</taxon>
        <taxon>Neoptera</taxon>
        <taxon>Endopterygota</taxon>
        <taxon>Hymenoptera</taxon>
        <taxon>Apocrita</taxon>
        <taxon>Proctotrupomorpha</taxon>
        <taxon>Chalcidoidea</taxon>
        <taxon>Trichogrammatidae</taxon>
        <taxon>Trichogramma</taxon>
    </lineage>
</organism>
<sequence length="649" mass="75342">MANKNLYYLVLWSNAKNISILSASEIKNAENPESVKGKWDSKWYDIKVIKTSHDLNFLEKLEVDTDGNIMTKKRRESFPNSVILEKRKYISQEKEKAKSRNRVRQQHNAAFSKHKSIFSESSEEEEDTELHVPQSSTRVRDGSHEVRKETLEQCQSLEIESRKMQKTSEKNSRPKENKNDDSKKNSKSEPHRKIPEKKVSRPSTRDKNGAHEVRKETLEQCQSPEIESRKMQKTPEKNSRPKENKNDDSKKNSKSEPHRKIPEKQVSRPSTRDKNGAHEVRKETLEQCQSPEIESRKMQKTPEKNSRPKENKNDDSKKKFKSEPHRKIPEKKVPESCSKVEKKTAEMGVKSGKKRPSPERKSNERPMTSKKIHLEQKNKIDETEDDDDGEPSADMLEEQVPESCSKVEKKTAEMGVKSGKKRPSPERKSNERPTTSKKVHLEQKNKTDETEDDDDGEPSADMLAEQAETDANENLDEASQEEENNENEFKSNKRKDTEEFNDTDADEQTQKRSRKSADKDEELRKNLVSFHREKGKVKLYPGYNIYINAAELQFLKDKWRNKPRDLARQLFRLIIGPSNLKKMTATGRAGTTEVPNDVFKAVFGYVNKKVQDKKKMIPSHEFTRLVTSLLSTLRNPRRPEETKKNKKIY</sequence>
<feature type="compositionally biased region" description="Acidic residues" evidence="1">
    <location>
        <begin position="382"/>
        <end position="400"/>
    </location>
</feature>
<feature type="compositionally biased region" description="Basic and acidic residues" evidence="1">
    <location>
        <begin position="439"/>
        <end position="448"/>
    </location>
</feature>
<feature type="region of interest" description="Disordered" evidence="1">
    <location>
        <begin position="93"/>
        <end position="521"/>
    </location>
</feature>
<dbReference type="EMBL" id="JBJJXI010000108">
    <property type="protein sequence ID" value="KAL3391842.1"/>
    <property type="molecule type" value="Genomic_DNA"/>
</dbReference>
<feature type="compositionally biased region" description="Basic and acidic residues" evidence="1">
    <location>
        <begin position="159"/>
        <end position="218"/>
    </location>
</feature>
<reference evidence="2 3" key="1">
    <citation type="journal article" date="2024" name="bioRxiv">
        <title>A reference genome for Trichogramma kaykai: A tiny desert-dwelling parasitoid wasp with competing sex-ratio distorters.</title>
        <authorList>
            <person name="Culotta J."/>
            <person name="Lindsey A.R."/>
        </authorList>
    </citation>
    <scope>NUCLEOTIDE SEQUENCE [LARGE SCALE GENOMIC DNA]</scope>
    <source>
        <strain evidence="2 3">KSX58</strain>
    </source>
</reference>
<gene>
    <name evidence="2" type="ORF">TKK_013741</name>
</gene>
<dbReference type="Proteomes" id="UP001627154">
    <property type="component" value="Unassembled WGS sequence"/>
</dbReference>
<feature type="compositionally biased region" description="Basic and acidic residues" evidence="1">
    <location>
        <begin position="372"/>
        <end position="381"/>
    </location>
</feature>
<feature type="compositionally biased region" description="Basic and acidic residues" evidence="1">
    <location>
        <begin position="226"/>
        <end position="285"/>
    </location>
</feature>
<evidence type="ECO:0008006" key="4">
    <source>
        <dbReference type="Google" id="ProtNLM"/>
    </source>
</evidence>
<feature type="compositionally biased region" description="Acidic residues" evidence="1">
    <location>
        <begin position="467"/>
        <end position="486"/>
    </location>
</feature>
<evidence type="ECO:0000313" key="2">
    <source>
        <dbReference type="EMBL" id="KAL3391842.1"/>
    </source>
</evidence>